<dbReference type="Pfam" id="PF00333">
    <property type="entry name" value="Ribosomal_S5"/>
    <property type="match status" value="1"/>
</dbReference>
<dbReference type="EMBL" id="BARV01046038">
    <property type="protein sequence ID" value="GAI62531.1"/>
    <property type="molecule type" value="Genomic_DNA"/>
</dbReference>
<feature type="non-terminal residue" evidence="2">
    <location>
        <position position="1"/>
    </location>
</feature>
<reference evidence="2" key="1">
    <citation type="journal article" date="2014" name="Front. Microbiol.">
        <title>High frequency of phylogenetically diverse reductive dehalogenase-homologous genes in deep subseafloor sedimentary metagenomes.</title>
        <authorList>
            <person name="Kawai M."/>
            <person name="Futagami T."/>
            <person name="Toyoda A."/>
            <person name="Takaki Y."/>
            <person name="Nishi S."/>
            <person name="Hori S."/>
            <person name="Arai W."/>
            <person name="Tsubouchi T."/>
            <person name="Morono Y."/>
            <person name="Uchiyama I."/>
            <person name="Ito T."/>
            <person name="Fujiyama A."/>
            <person name="Inagaki F."/>
            <person name="Takami H."/>
        </authorList>
    </citation>
    <scope>NUCLEOTIDE SEQUENCE</scope>
    <source>
        <strain evidence="2">Expedition CK06-06</strain>
    </source>
</reference>
<dbReference type="AlphaFoldDB" id="X1R694"/>
<organism evidence="2">
    <name type="scientific">marine sediment metagenome</name>
    <dbReference type="NCBI Taxonomy" id="412755"/>
    <lineage>
        <taxon>unclassified sequences</taxon>
        <taxon>metagenomes</taxon>
        <taxon>ecological metagenomes</taxon>
    </lineage>
</organism>
<dbReference type="InterPro" id="IPR013810">
    <property type="entry name" value="Ribosomal_uS5_N"/>
</dbReference>
<dbReference type="GO" id="GO:0003735">
    <property type="term" value="F:structural constituent of ribosome"/>
    <property type="evidence" value="ECO:0007669"/>
    <property type="project" value="InterPro"/>
</dbReference>
<dbReference type="GO" id="GO:0006412">
    <property type="term" value="P:translation"/>
    <property type="evidence" value="ECO:0007669"/>
    <property type="project" value="InterPro"/>
</dbReference>
<feature type="domain" description="S5 DRBM" evidence="1">
    <location>
        <begin position="1"/>
        <end position="38"/>
    </location>
</feature>
<gene>
    <name evidence="2" type="ORF">S06H3_66989</name>
</gene>
<feature type="non-terminal residue" evidence="2">
    <location>
        <position position="38"/>
    </location>
</feature>
<accession>X1R694</accession>
<protein>
    <recommendedName>
        <fullName evidence="1">S5 DRBM domain-containing protein</fullName>
    </recommendedName>
</protein>
<dbReference type="SUPFAM" id="SSF54768">
    <property type="entry name" value="dsRNA-binding domain-like"/>
    <property type="match status" value="1"/>
</dbReference>
<dbReference type="GO" id="GO:0005840">
    <property type="term" value="C:ribosome"/>
    <property type="evidence" value="ECO:0007669"/>
    <property type="project" value="InterPro"/>
</dbReference>
<dbReference type="Gene3D" id="3.30.160.20">
    <property type="match status" value="1"/>
</dbReference>
<evidence type="ECO:0000313" key="2">
    <source>
        <dbReference type="EMBL" id="GAI62531.1"/>
    </source>
</evidence>
<name>X1R694_9ZZZZ</name>
<sequence>VDLARVTRVVRGGKRLSFRACVVIGDRKGRVGSGVAKG</sequence>
<proteinExistence type="predicted"/>
<dbReference type="GO" id="GO:0003723">
    <property type="term" value="F:RNA binding"/>
    <property type="evidence" value="ECO:0007669"/>
    <property type="project" value="InterPro"/>
</dbReference>
<comment type="caution">
    <text evidence="2">The sequence shown here is derived from an EMBL/GenBank/DDBJ whole genome shotgun (WGS) entry which is preliminary data.</text>
</comment>
<dbReference type="PROSITE" id="PS50881">
    <property type="entry name" value="S5_DSRBD"/>
    <property type="match status" value="1"/>
</dbReference>
<evidence type="ECO:0000259" key="1">
    <source>
        <dbReference type="PROSITE" id="PS50881"/>
    </source>
</evidence>